<feature type="signal peptide" evidence="1">
    <location>
        <begin position="1"/>
        <end position="20"/>
    </location>
</feature>
<organism evidence="2 3">
    <name type="scientific">Desulfoluna spongiiphila</name>
    <dbReference type="NCBI Taxonomy" id="419481"/>
    <lineage>
        <taxon>Bacteria</taxon>
        <taxon>Pseudomonadati</taxon>
        <taxon>Thermodesulfobacteriota</taxon>
        <taxon>Desulfobacteria</taxon>
        <taxon>Desulfobacterales</taxon>
        <taxon>Desulfolunaceae</taxon>
        <taxon>Desulfoluna</taxon>
    </lineage>
</organism>
<dbReference type="STRING" id="419481.SAMN05216233_11080"/>
<protein>
    <recommendedName>
        <fullName evidence="4">PsbP protein</fullName>
    </recommendedName>
</protein>
<name>A0A1G5GCJ9_9BACT</name>
<dbReference type="Proteomes" id="UP000198870">
    <property type="component" value="Unassembled WGS sequence"/>
</dbReference>
<evidence type="ECO:0000313" key="2">
    <source>
        <dbReference type="EMBL" id="SCY49252.1"/>
    </source>
</evidence>
<evidence type="ECO:0008006" key="4">
    <source>
        <dbReference type="Google" id="ProtNLM"/>
    </source>
</evidence>
<dbReference type="EMBL" id="FMUX01000010">
    <property type="protein sequence ID" value="SCY49252.1"/>
    <property type="molecule type" value="Genomic_DNA"/>
</dbReference>
<proteinExistence type="predicted"/>
<evidence type="ECO:0000256" key="1">
    <source>
        <dbReference type="SAM" id="SignalP"/>
    </source>
</evidence>
<sequence length="183" mass="20980">MKQVILVAVVMCVLSPFAMGYCRENSPALEFIYGNGHAFTVRTPEGWVSDSPSARAFDLLSFFCPAHASIKTETYLYAQAWDKTDRSQTIQDFIESDIDDFKGQQHSLSFTRKKSAIQPSYIASWHYTFSGIDGGYREDIVYVETEYSFAVLVYSSNSKKNYDRYLPVFDGFVRSFHFRDAQE</sequence>
<feature type="chain" id="PRO_5011740714" description="PsbP protein" evidence="1">
    <location>
        <begin position="21"/>
        <end position="183"/>
    </location>
</feature>
<reference evidence="2 3" key="1">
    <citation type="submission" date="2016-10" db="EMBL/GenBank/DDBJ databases">
        <authorList>
            <person name="de Groot N.N."/>
        </authorList>
    </citation>
    <scope>NUCLEOTIDE SEQUENCE [LARGE SCALE GENOMIC DNA]</scope>
    <source>
        <strain evidence="2 3">AA1</strain>
    </source>
</reference>
<dbReference type="RefSeq" id="WP_092211361.1">
    <property type="nucleotide sequence ID" value="NZ_FMUX01000010.1"/>
</dbReference>
<gene>
    <name evidence="2" type="ORF">SAMN05216233_11080</name>
</gene>
<keyword evidence="1" id="KW-0732">Signal</keyword>
<keyword evidence="3" id="KW-1185">Reference proteome</keyword>
<accession>A0A1G5GCJ9</accession>
<dbReference type="AlphaFoldDB" id="A0A1G5GCJ9"/>
<evidence type="ECO:0000313" key="3">
    <source>
        <dbReference type="Proteomes" id="UP000198870"/>
    </source>
</evidence>